<name>A0ABR1YKV7_9PEZI</name>
<protein>
    <submittedName>
        <fullName evidence="3">Uncharacterized protein</fullName>
    </submittedName>
</protein>
<feature type="region of interest" description="Disordered" evidence="2">
    <location>
        <begin position="1"/>
        <end position="64"/>
    </location>
</feature>
<feature type="compositionally biased region" description="Polar residues" evidence="2">
    <location>
        <begin position="21"/>
        <end position="34"/>
    </location>
</feature>
<evidence type="ECO:0000256" key="1">
    <source>
        <dbReference type="SAM" id="Coils"/>
    </source>
</evidence>
<evidence type="ECO:0000313" key="3">
    <source>
        <dbReference type="EMBL" id="KAK8232333.1"/>
    </source>
</evidence>
<keyword evidence="4" id="KW-1185">Reference proteome</keyword>
<evidence type="ECO:0000313" key="4">
    <source>
        <dbReference type="Proteomes" id="UP001492380"/>
    </source>
</evidence>
<gene>
    <name evidence="3" type="ORF">HDK90DRAFT_512276</name>
</gene>
<accession>A0ABR1YKV7</accession>
<feature type="coiled-coil region" evidence="1">
    <location>
        <begin position="88"/>
        <end position="115"/>
    </location>
</feature>
<evidence type="ECO:0000256" key="2">
    <source>
        <dbReference type="SAM" id="MobiDB-lite"/>
    </source>
</evidence>
<comment type="caution">
    <text evidence="3">The sequence shown here is derived from an EMBL/GenBank/DDBJ whole genome shotgun (WGS) entry which is preliminary data.</text>
</comment>
<dbReference type="EMBL" id="JBBWRZ010000007">
    <property type="protein sequence ID" value="KAK8232333.1"/>
    <property type="molecule type" value="Genomic_DNA"/>
</dbReference>
<organism evidence="3 4">
    <name type="scientific">Phyllosticta capitalensis</name>
    <dbReference type="NCBI Taxonomy" id="121624"/>
    <lineage>
        <taxon>Eukaryota</taxon>
        <taxon>Fungi</taxon>
        <taxon>Dikarya</taxon>
        <taxon>Ascomycota</taxon>
        <taxon>Pezizomycotina</taxon>
        <taxon>Dothideomycetes</taxon>
        <taxon>Dothideomycetes incertae sedis</taxon>
        <taxon>Botryosphaeriales</taxon>
        <taxon>Phyllostictaceae</taxon>
        <taxon>Phyllosticta</taxon>
    </lineage>
</organism>
<keyword evidence="1" id="KW-0175">Coiled coil</keyword>
<proteinExistence type="predicted"/>
<dbReference type="Proteomes" id="UP001492380">
    <property type="component" value="Unassembled WGS sequence"/>
</dbReference>
<reference evidence="3 4" key="1">
    <citation type="submission" date="2024-04" db="EMBL/GenBank/DDBJ databases">
        <title>Phyllosticta paracitricarpa is synonymous to the EU quarantine fungus P. citricarpa based on phylogenomic analyses.</title>
        <authorList>
            <consortium name="Lawrence Berkeley National Laboratory"/>
            <person name="Van Ingen-Buijs V.A."/>
            <person name="Van Westerhoven A.C."/>
            <person name="Haridas S."/>
            <person name="Skiadas P."/>
            <person name="Martin F."/>
            <person name="Groenewald J.Z."/>
            <person name="Crous P.W."/>
            <person name="Seidl M.F."/>
        </authorList>
    </citation>
    <scope>NUCLEOTIDE SEQUENCE [LARGE SCALE GENOMIC DNA]</scope>
    <source>
        <strain evidence="3 4">CBS 123374</strain>
    </source>
</reference>
<feature type="compositionally biased region" description="Basic and acidic residues" evidence="2">
    <location>
        <begin position="1"/>
        <end position="12"/>
    </location>
</feature>
<sequence>MSKYLAKTDDKKRGQRKKAGTDSSGSEYAPTQGNAPGGQDPGPGRKSSARAQSRKPNASKKTRAVAVAVVAVEPEKVNLSLDSRSTNLNATSQSANRKRERIAELEKKLETAEATAKQAPGTYIDGNPTLLCDWCTVIPDSDSSTEHLKLEAAFPGIRPPMPKKSSAHTDAATVVSEVVAKLDEPRARLDQDTSADHPREHCYWLISL</sequence>